<evidence type="ECO:0000313" key="2">
    <source>
        <dbReference type="Proteomes" id="UP001054837"/>
    </source>
</evidence>
<dbReference type="AlphaFoldDB" id="A0AAV4SXB5"/>
<dbReference type="EMBL" id="BPLQ01008534">
    <property type="protein sequence ID" value="GIY38017.1"/>
    <property type="molecule type" value="Genomic_DNA"/>
</dbReference>
<dbReference type="Proteomes" id="UP001054837">
    <property type="component" value="Unassembled WGS sequence"/>
</dbReference>
<gene>
    <name evidence="1" type="ORF">CDAR_391231</name>
</gene>
<reference evidence="1 2" key="1">
    <citation type="submission" date="2021-06" db="EMBL/GenBank/DDBJ databases">
        <title>Caerostris darwini draft genome.</title>
        <authorList>
            <person name="Kono N."/>
            <person name="Arakawa K."/>
        </authorList>
    </citation>
    <scope>NUCLEOTIDE SEQUENCE [LARGE SCALE GENOMIC DNA]</scope>
</reference>
<accession>A0AAV4SXB5</accession>
<sequence length="123" mass="13999">MVSIVEPVAKCKNYVTFKVFFKRKFSIFKVLLKILRGEDYKTYKKGARSFVLTAPPKYANEDRDYIRSGADATMSKQLVCVRGKVSFNQYTLIQITIGQTTLWSTKGHWGANTIEIVLASFST</sequence>
<name>A0AAV4SXB5_9ARAC</name>
<organism evidence="1 2">
    <name type="scientific">Caerostris darwini</name>
    <dbReference type="NCBI Taxonomy" id="1538125"/>
    <lineage>
        <taxon>Eukaryota</taxon>
        <taxon>Metazoa</taxon>
        <taxon>Ecdysozoa</taxon>
        <taxon>Arthropoda</taxon>
        <taxon>Chelicerata</taxon>
        <taxon>Arachnida</taxon>
        <taxon>Araneae</taxon>
        <taxon>Araneomorphae</taxon>
        <taxon>Entelegynae</taxon>
        <taxon>Araneoidea</taxon>
        <taxon>Araneidae</taxon>
        <taxon>Caerostris</taxon>
    </lineage>
</organism>
<evidence type="ECO:0000313" key="1">
    <source>
        <dbReference type="EMBL" id="GIY38017.1"/>
    </source>
</evidence>
<keyword evidence="2" id="KW-1185">Reference proteome</keyword>
<protein>
    <submittedName>
        <fullName evidence="1">Uncharacterized protein</fullName>
    </submittedName>
</protein>
<comment type="caution">
    <text evidence="1">The sequence shown here is derived from an EMBL/GenBank/DDBJ whole genome shotgun (WGS) entry which is preliminary data.</text>
</comment>
<proteinExistence type="predicted"/>